<feature type="region of interest" description="Disordered" evidence="6">
    <location>
        <begin position="1657"/>
        <end position="1678"/>
    </location>
</feature>
<feature type="coiled-coil region" evidence="5">
    <location>
        <begin position="1231"/>
        <end position="1279"/>
    </location>
</feature>
<evidence type="ECO:0000256" key="2">
    <source>
        <dbReference type="ARBA" id="ARBA00022490"/>
    </source>
</evidence>
<evidence type="ECO:0000256" key="6">
    <source>
        <dbReference type="SAM" id="MobiDB-lite"/>
    </source>
</evidence>
<feature type="region of interest" description="Disordered" evidence="6">
    <location>
        <begin position="481"/>
        <end position="515"/>
    </location>
</feature>
<organism evidence="7 8">
    <name type="scientific">Chlorella ohadii</name>
    <dbReference type="NCBI Taxonomy" id="2649997"/>
    <lineage>
        <taxon>Eukaryota</taxon>
        <taxon>Viridiplantae</taxon>
        <taxon>Chlorophyta</taxon>
        <taxon>core chlorophytes</taxon>
        <taxon>Trebouxiophyceae</taxon>
        <taxon>Chlorellales</taxon>
        <taxon>Chlorellaceae</taxon>
        <taxon>Chlorella clade</taxon>
        <taxon>Chlorella</taxon>
    </lineage>
</organism>
<accession>A0AAD5DYL6</accession>
<evidence type="ECO:0000313" key="7">
    <source>
        <dbReference type="EMBL" id="KAI7844734.1"/>
    </source>
</evidence>
<comment type="caution">
    <text evidence="7">The sequence shown here is derived from an EMBL/GenBank/DDBJ whole genome shotgun (WGS) entry which is preliminary data.</text>
</comment>
<feature type="compositionally biased region" description="Low complexity" evidence="6">
    <location>
        <begin position="405"/>
        <end position="427"/>
    </location>
</feature>
<feature type="compositionally biased region" description="Low complexity" evidence="6">
    <location>
        <begin position="1285"/>
        <end position="1308"/>
    </location>
</feature>
<feature type="compositionally biased region" description="Low complexity" evidence="6">
    <location>
        <begin position="553"/>
        <end position="569"/>
    </location>
</feature>
<keyword evidence="2" id="KW-0963">Cytoplasm</keyword>
<reference evidence="7" key="1">
    <citation type="submission" date="2020-11" db="EMBL/GenBank/DDBJ databases">
        <title>Chlorella ohadii genome sequencing and assembly.</title>
        <authorList>
            <person name="Murik O."/>
            <person name="Treves H."/>
            <person name="Kedem I."/>
            <person name="Shotland Y."/>
            <person name="Kaplan A."/>
        </authorList>
    </citation>
    <scope>NUCLEOTIDE SEQUENCE</scope>
    <source>
        <strain evidence="7">1</strain>
    </source>
</reference>
<feature type="compositionally biased region" description="Polar residues" evidence="6">
    <location>
        <begin position="1667"/>
        <end position="1678"/>
    </location>
</feature>
<feature type="region of interest" description="Disordered" evidence="6">
    <location>
        <begin position="1441"/>
        <end position="1494"/>
    </location>
</feature>
<gene>
    <name evidence="7" type="ORF">COHA_001619</name>
</gene>
<feature type="region of interest" description="Disordered" evidence="6">
    <location>
        <begin position="397"/>
        <end position="432"/>
    </location>
</feature>
<dbReference type="PANTHER" id="PTHR20544:SF0">
    <property type="entry name" value="NUCLEOPROTEIN TPR_MLP1 DOMAIN-CONTAINING PROTEIN"/>
    <property type="match status" value="1"/>
</dbReference>
<comment type="subcellular location">
    <subcellularLocation>
        <location evidence="1">Cytoplasm</location>
        <location evidence="1">Cytoskeleton</location>
        <location evidence="1">Microtubule organizing center</location>
        <location evidence="1">Centrosome</location>
        <location evidence="1">Centriole</location>
    </subcellularLocation>
</comment>
<evidence type="ECO:0000256" key="5">
    <source>
        <dbReference type="SAM" id="Coils"/>
    </source>
</evidence>
<proteinExistence type="inferred from homology"/>
<feature type="region of interest" description="Disordered" evidence="6">
    <location>
        <begin position="552"/>
        <end position="589"/>
    </location>
</feature>
<feature type="coiled-coil region" evidence="5">
    <location>
        <begin position="1056"/>
        <end position="1104"/>
    </location>
</feature>
<keyword evidence="8" id="KW-1185">Reference proteome</keyword>
<feature type="compositionally biased region" description="Low complexity" evidence="6">
    <location>
        <begin position="481"/>
        <end position="500"/>
    </location>
</feature>
<dbReference type="EMBL" id="JADXDR010000024">
    <property type="protein sequence ID" value="KAI7844734.1"/>
    <property type="molecule type" value="Genomic_DNA"/>
</dbReference>
<evidence type="ECO:0000313" key="8">
    <source>
        <dbReference type="Proteomes" id="UP001205105"/>
    </source>
</evidence>
<dbReference type="PANTHER" id="PTHR20544">
    <property type="entry name" value="CENTROSOMAL PROTEIN CEP135"/>
    <property type="match status" value="1"/>
</dbReference>
<comment type="similarity">
    <text evidence="4">Belongs to the CEP135/TSGA10 family.</text>
</comment>
<dbReference type="GO" id="GO:0005814">
    <property type="term" value="C:centriole"/>
    <property type="evidence" value="ECO:0007669"/>
    <property type="project" value="UniProtKB-SubCell"/>
</dbReference>
<evidence type="ECO:0000256" key="4">
    <source>
        <dbReference type="ARBA" id="ARBA00038123"/>
    </source>
</evidence>
<name>A0AAD5DYL6_9CHLO</name>
<feature type="region of interest" description="Disordered" evidence="6">
    <location>
        <begin position="1285"/>
        <end position="1312"/>
    </location>
</feature>
<sequence length="1678" mass="177880">MATDPQLADLRRQLAALGYDGGGLAAAAAPLVAALLGDLVRATDSYSALKAAAGAAGQAGQTAQYQAEVLRREVGRLTAENSRLHAYLLREADARAAHEAEAYQHSKKAEAAAAELQYARTAALERAAALERERDGLKAKVRELLCIGQHHGGADAAEVKAALAPRMTITAPLELRPAPAAAAKTSRGAISLIKAADSRILQLEADVRRREGELAELNGRLAQAQEALARRDAEIQRLSAQLAQGPDVDALAQRYRNDANEAVILQLNQQVEALTAELTSVQERAVDRRTLEAAQQAQREAEARANGLAAEREGVAREVEAMQAALVRLQQEAAGEGAARRKLGTLRSTLERVRAEKALLEGQLTHAEAKVAELRDRLEQREAVLRKAQNRCKALEGELASSKTQQAQQPAQEQQQPSSEGNQQQSSTAELQAECASLVSQLEEAQRMRQEAETLAAQRQAECTRLEQQVAQLQQQAAEPAAGAAAAEADSAADQSAGEQMPSKDEAAVSPSAATLQQQLAEKAAQLEQLEFERHELAVKLEESEKRVATLTAAAPAAAKQQQQAQPGADKVPAKPSASDRHESEGSEQGWRLAVGVADASCSQAAHEALDAARQEASALKQRVHQLEAQAASQQAELAAAQAGAGGVAVADAAAADLRQQLQERSQEVADLSALSIKADATVQQYMAQLRSMTTELRAVQLRLGDAEAQLARRAEEAQRRDAELAELRGIVGALDAERDALQAELDRRAEAAAGEAIALAAERQRAEETQRALVAAEARLAAAASRVQEHEAAAAAQRGELEAMAQHVAGVEAEYGALREEYRAVTDDLAALVRENQSISTQIASLTAERQELADRLAVQATRCQYSEQLAKAREQDVAELRTAYEALAHESQRQQQSLAELTRELQARDTELATKAEEVASLHEAQRSAQSQMNMYIADLQAYERQLEAMQRAMRRGDEAAGGLDQERQSLLEQLRTAEQVRFQLERAQEGLQRQLLHAEGGIGVLEARVADAQSEADSLRQRVALEQARVGELEGLLALARAEQYKRDAVAAESGADRQLAALKEQRRLLEEQAATLQRQVDGLVQRREEQDAELASLRARLAGEFDAGATSGSGAAAEQGAELALQLAEARQRCSEFAAEAESLRAQAAQLAGARDGAETALQAATAELETVKALLVQQDAGDGELGGSGGSNGASAMLAHLEEQNCQLAAKLEALQAGAERQQEGAAGTAGQLAELQQENERLVELLGHMDAERSRLAAQLAEVRADLVRLRATAPEPAAAAAAAGHGSSSAPAASGAGRAAGQQVQQQVTRLESALAAERQRRQQAERDFQELLANMDLLQSPSPTASSASGGGDAAHLAAALRELQAENEGLRAELSRSAAGRSVAAMASSSLQSIAQGLHSISGGGSVVVLMERPQGKGGMWGFLRGRHALLTSPGPGSSTADEAPFEPPSEVPSTWDPMASWLPQTPAHPPAAPAAPGSSASGGKHRGIFATAWSKVKRSAGVVPSGSSWGSSGFAAQQLQLLGVPARSGLAGRWLREGGFAEGDGGAEVDFVLQIPQLQAAAREATRHLKVIESDGEMVLEWATQLRNGARILRPELSFGIDGTVAVKTLQGPPVPALIHQKFKMSPDGSRLKISLKAQQLESEWAGTGGTGGSAVAKQTTTWRRVHA</sequence>
<keyword evidence="3" id="KW-0206">Cytoskeleton</keyword>
<dbReference type="InterPro" id="IPR051877">
    <property type="entry name" value="Centriole_BasalBody_StrucProt"/>
</dbReference>
<feature type="coiled-coil region" evidence="5">
    <location>
        <begin position="603"/>
        <end position="857"/>
    </location>
</feature>
<dbReference type="Proteomes" id="UP001205105">
    <property type="component" value="Unassembled WGS sequence"/>
</dbReference>
<protein>
    <submittedName>
        <fullName evidence="7">Uncharacterized protein</fullName>
    </submittedName>
</protein>
<evidence type="ECO:0000256" key="3">
    <source>
        <dbReference type="ARBA" id="ARBA00023212"/>
    </source>
</evidence>
<feature type="coiled-coil region" evidence="5">
    <location>
        <begin position="113"/>
        <end position="147"/>
    </location>
</feature>
<keyword evidence="5" id="KW-0175">Coiled coil</keyword>
<feature type="coiled-coil region" evidence="5">
    <location>
        <begin position="886"/>
        <end position="1032"/>
    </location>
</feature>
<evidence type="ECO:0000256" key="1">
    <source>
        <dbReference type="ARBA" id="ARBA00004114"/>
    </source>
</evidence>
<feature type="coiled-coil region" evidence="5">
    <location>
        <begin position="1315"/>
        <end position="1389"/>
    </location>
</feature>
<feature type="coiled-coil region" evidence="5">
    <location>
        <begin position="1131"/>
        <end position="1179"/>
    </location>
</feature>
<dbReference type="Gene3D" id="1.10.287.1490">
    <property type="match status" value="1"/>
</dbReference>